<evidence type="ECO:0000313" key="2">
    <source>
        <dbReference type="EMBL" id="SDF64893.1"/>
    </source>
</evidence>
<dbReference type="RefSeq" id="WP_131801392.1">
    <property type="nucleotide sequence ID" value="NZ_FNCF01000001.1"/>
</dbReference>
<evidence type="ECO:0000256" key="1">
    <source>
        <dbReference type="SAM" id="Phobius"/>
    </source>
</evidence>
<sequence>MPGVGAAAAVLGFVEAGLALVVVTAILVDESDRYSSSGGTGLLALILLVLLGLAGVTAVGSLLVLRRATRALLVGATIAELVAIAGL</sequence>
<reference evidence="3" key="1">
    <citation type="submission" date="2016-10" db="EMBL/GenBank/DDBJ databases">
        <authorList>
            <person name="Varghese N."/>
            <person name="Submissions S."/>
        </authorList>
    </citation>
    <scope>NUCLEOTIDE SEQUENCE [LARGE SCALE GENOMIC DNA]</scope>
    <source>
        <strain evidence="3">DSM 44526</strain>
    </source>
</reference>
<dbReference type="Proteomes" id="UP000198863">
    <property type="component" value="Unassembled WGS sequence"/>
</dbReference>
<proteinExistence type="predicted"/>
<keyword evidence="1" id="KW-0472">Membrane</keyword>
<gene>
    <name evidence="2" type="ORF">SAMN05660324_0772</name>
</gene>
<keyword evidence="3" id="KW-1185">Reference proteome</keyword>
<keyword evidence="1" id="KW-0812">Transmembrane</keyword>
<name>A0A1G7MSY7_9ACTN</name>
<accession>A0A1G7MSY7</accession>
<evidence type="ECO:0000313" key="3">
    <source>
        <dbReference type="Proteomes" id="UP000198863"/>
    </source>
</evidence>
<keyword evidence="1" id="KW-1133">Transmembrane helix</keyword>
<organism evidence="2 3">
    <name type="scientific">Klenkia brasiliensis</name>
    <dbReference type="NCBI Taxonomy" id="333142"/>
    <lineage>
        <taxon>Bacteria</taxon>
        <taxon>Bacillati</taxon>
        <taxon>Actinomycetota</taxon>
        <taxon>Actinomycetes</taxon>
        <taxon>Geodermatophilales</taxon>
        <taxon>Geodermatophilaceae</taxon>
        <taxon>Klenkia</taxon>
    </lineage>
</organism>
<protein>
    <submittedName>
        <fullName evidence="2">Uncharacterized protein</fullName>
    </submittedName>
</protein>
<dbReference type="AlphaFoldDB" id="A0A1G7MSY7"/>
<dbReference type="EMBL" id="FNCF01000001">
    <property type="protein sequence ID" value="SDF64893.1"/>
    <property type="molecule type" value="Genomic_DNA"/>
</dbReference>
<feature type="transmembrane region" description="Helical" evidence="1">
    <location>
        <begin position="43"/>
        <end position="65"/>
    </location>
</feature>